<reference evidence="2 3" key="1">
    <citation type="submission" date="2020-08" db="EMBL/GenBank/DDBJ databases">
        <title>Genomic Encyclopedia of Type Strains, Phase IV (KMG-IV): sequencing the most valuable type-strain genomes for metagenomic binning, comparative biology and taxonomic classification.</title>
        <authorList>
            <person name="Goeker M."/>
        </authorList>
    </citation>
    <scope>NUCLEOTIDE SEQUENCE [LARGE SCALE GENOMIC DNA]</scope>
    <source>
        <strain evidence="2 3">DSM 27939</strain>
    </source>
</reference>
<dbReference type="InterPro" id="IPR036388">
    <property type="entry name" value="WH-like_DNA-bd_sf"/>
</dbReference>
<dbReference type="PANTHER" id="PTHR33169:SF14">
    <property type="entry name" value="TRANSCRIPTIONAL REGULATOR RV3488"/>
    <property type="match status" value="1"/>
</dbReference>
<dbReference type="SUPFAM" id="SSF46785">
    <property type="entry name" value="Winged helix' DNA-binding domain"/>
    <property type="match status" value="1"/>
</dbReference>
<dbReference type="AlphaFoldDB" id="A0A7W8NES0"/>
<evidence type="ECO:0000259" key="1">
    <source>
        <dbReference type="Pfam" id="PF03551"/>
    </source>
</evidence>
<dbReference type="Gene3D" id="1.10.10.10">
    <property type="entry name" value="Winged helix-like DNA-binding domain superfamily/Winged helix DNA-binding domain"/>
    <property type="match status" value="1"/>
</dbReference>
<organism evidence="2 3">
    <name type="scientific">Deinococcus humi</name>
    <dbReference type="NCBI Taxonomy" id="662880"/>
    <lineage>
        <taxon>Bacteria</taxon>
        <taxon>Thermotogati</taxon>
        <taxon>Deinococcota</taxon>
        <taxon>Deinococci</taxon>
        <taxon>Deinococcales</taxon>
        <taxon>Deinococcaceae</taxon>
        <taxon>Deinococcus</taxon>
    </lineage>
</organism>
<dbReference type="GO" id="GO:0003677">
    <property type="term" value="F:DNA binding"/>
    <property type="evidence" value="ECO:0007669"/>
    <property type="project" value="UniProtKB-KW"/>
</dbReference>
<name>A0A7W8NES0_9DEIO</name>
<feature type="domain" description="Transcription regulator PadR N-terminal" evidence="1">
    <location>
        <begin position="14"/>
        <end position="88"/>
    </location>
</feature>
<dbReference type="Pfam" id="PF03551">
    <property type="entry name" value="PadR"/>
    <property type="match status" value="1"/>
</dbReference>
<dbReference type="PANTHER" id="PTHR33169">
    <property type="entry name" value="PADR-FAMILY TRANSCRIPTIONAL REGULATOR"/>
    <property type="match status" value="1"/>
</dbReference>
<evidence type="ECO:0000313" key="2">
    <source>
        <dbReference type="EMBL" id="MBB5363616.1"/>
    </source>
</evidence>
<dbReference type="Proteomes" id="UP000552709">
    <property type="component" value="Unassembled WGS sequence"/>
</dbReference>
<dbReference type="InterPro" id="IPR005149">
    <property type="entry name" value="Tscrpt_reg_PadR_N"/>
</dbReference>
<proteinExistence type="predicted"/>
<sequence length="108" mass="12138">MEPNLLKGNLDLILLSILEGGEKYGLDITKEANARTQGYFDLNAGSLYPALHRLERAGWVRSENRPPPRGGPRVRYYQLTGAGQQALADKRHAYDTFDDALRALWRPA</sequence>
<dbReference type="EMBL" id="JACHFL010000006">
    <property type="protein sequence ID" value="MBB5363616.1"/>
    <property type="molecule type" value="Genomic_DNA"/>
</dbReference>
<gene>
    <name evidence="2" type="ORF">HNQ08_002722</name>
</gene>
<dbReference type="InterPro" id="IPR052509">
    <property type="entry name" value="Metal_resp_DNA-bind_regulator"/>
</dbReference>
<evidence type="ECO:0000313" key="3">
    <source>
        <dbReference type="Proteomes" id="UP000552709"/>
    </source>
</evidence>
<dbReference type="InterPro" id="IPR036390">
    <property type="entry name" value="WH_DNA-bd_sf"/>
</dbReference>
<accession>A0A7W8NES0</accession>
<comment type="caution">
    <text evidence="2">The sequence shown here is derived from an EMBL/GenBank/DDBJ whole genome shotgun (WGS) entry which is preliminary data.</text>
</comment>
<protein>
    <submittedName>
        <fullName evidence="2">DNA-binding PadR family transcriptional regulator</fullName>
    </submittedName>
</protein>
<keyword evidence="2" id="KW-0238">DNA-binding</keyword>
<dbReference type="RefSeq" id="WP_184132858.1">
    <property type="nucleotide sequence ID" value="NZ_JACHFL010000006.1"/>
</dbReference>
<keyword evidence="3" id="KW-1185">Reference proteome</keyword>